<proteinExistence type="predicted"/>
<dbReference type="EMBL" id="JAODOP010000004">
    <property type="protein sequence ID" value="MEF3833041.1"/>
    <property type="molecule type" value="Genomic_DNA"/>
</dbReference>
<comment type="caution">
    <text evidence="1">The sequence shown here is derived from an EMBL/GenBank/DDBJ whole genome shotgun (WGS) entry which is preliminary data.</text>
</comment>
<reference evidence="1 2" key="1">
    <citation type="submission" date="2022-09" db="EMBL/GenBank/DDBJ databases">
        <title>Genome sequencing of Flavivirga sp. MEBiC05379.</title>
        <authorList>
            <person name="Oh H.-M."/>
            <person name="Kwon K.K."/>
            <person name="Park M.J."/>
            <person name="Yang S.-H."/>
        </authorList>
    </citation>
    <scope>NUCLEOTIDE SEQUENCE [LARGE SCALE GENOMIC DNA]</scope>
    <source>
        <strain evidence="1 2">MEBiC05379</strain>
    </source>
</reference>
<keyword evidence="2" id="KW-1185">Reference proteome</keyword>
<dbReference type="RefSeq" id="WP_303305391.1">
    <property type="nucleotide sequence ID" value="NZ_JAODOP010000004.1"/>
</dbReference>
<evidence type="ECO:0000313" key="1">
    <source>
        <dbReference type="EMBL" id="MEF3833041.1"/>
    </source>
</evidence>
<evidence type="ECO:0000313" key="2">
    <source>
        <dbReference type="Proteomes" id="UP001337305"/>
    </source>
</evidence>
<dbReference type="Proteomes" id="UP001337305">
    <property type="component" value="Unassembled WGS sequence"/>
</dbReference>
<dbReference type="Gene3D" id="3.40.1190.20">
    <property type="match status" value="1"/>
</dbReference>
<accession>A0ABU7XRP3</accession>
<gene>
    <name evidence="1" type="ORF">N1F79_07855</name>
</gene>
<sequence>MEINKTILMFGEILLRFFTPSHEKLTQTKTLGLNIGGGANVTVPLDLLNHK</sequence>
<dbReference type="InterPro" id="IPR029056">
    <property type="entry name" value="Ribokinase-like"/>
</dbReference>
<name>A0ABU7XRP3_9FLAO</name>
<protein>
    <submittedName>
        <fullName evidence="1">Uncharacterized protein</fullName>
    </submittedName>
</protein>
<organism evidence="1 2">
    <name type="scientific">Flavivirga spongiicola</name>
    <dbReference type="NCBI Taxonomy" id="421621"/>
    <lineage>
        <taxon>Bacteria</taxon>
        <taxon>Pseudomonadati</taxon>
        <taxon>Bacteroidota</taxon>
        <taxon>Flavobacteriia</taxon>
        <taxon>Flavobacteriales</taxon>
        <taxon>Flavobacteriaceae</taxon>
        <taxon>Flavivirga</taxon>
    </lineage>
</organism>